<keyword evidence="2" id="KW-1185">Reference proteome</keyword>
<feature type="non-terminal residue" evidence="1">
    <location>
        <position position="1"/>
    </location>
</feature>
<accession>A0A8E2DED3</accession>
<protein>
    <submittedName>
        <fullName evidence="1">Uncharacterized protein</fullName>
    </submittedName>
</protein>
<feature type="non-terminal residue" evidence="1">
    <location>
        <position position="74"/>
    </location>
</feature>
<sequence>FDTLSLWFEAGVPNCYDLNSSGYPMAALGVFDDRVTFKSSAPDLPLPDPELLELHATCCKVAHLSGATGMYGEL</sequence>
<dbReference type="EMBL" id="KV722991">
    <property type="protein sequence ID" value="OCH83562.1"/>
    <property type="molecule type" value="Genomic_DNA"/>
</dbReference>
<organism evidence="1 2">
    <name type="scientific">Obba rivulosa</name>
    <dbReference type="NCBI Taxonomy" id="1052685"/>
    <lineage>
        <taxon>Eukaryota</taxon>
        <taxon>Fungi</taxon>
        <taxon>Dikarya</taxon>
        <taxon>Basidiomycota</taxon>
        <taxon>Agaricomycotina</taxon>
        <taxon>Agaricomycetes</taxon>
        <taxon>Polyporales</taxon>
        <taxon>Gelatoporiaceae</taxon>
        <taxon>Obba</taxon>
    </lineage>
</organism>
<dbReference type="AlphaFoldDB" id="A0A8E2DED3"/>
<reference evidence="1 2" key="1">
    <citation type="submission" date="2016-07" db="EMBL/GenBank/DDBJ databases">
        <title>Draft genome of the white-rot fungus Obba rivulosa 3A-2.</title>
        <authorList>
            <consortium name="DOE Joint Genome Institute"/>
            <person name="Miettinen O."/>
            <person name="Riley R."/>
            <person name="Acob R."/>
            <person name="Barry K."/>
            <person name="Cullen D."/>
            <person name="De Vries R."/>
            <person name="Hainaut M."/>
            <person name="Hatakka A."/>
            <person name="Henrissat B."/>
            <person name="Hilden K."/>
            <person name="Kuo R."/>
            <person name="Labutti K."/>
            <person name="Lipzen A."/>
            <person name="Makela M.R."/>
            <person name="Sandor L."/>
            <person name="Spatafora J.W."/>
            <person name="Grigoriev I.V."/>
            <person name="Hibbett D.S."/>
        </authorList>
    </citation>
    <scope>NUCLEOTIDE SEQUENCE [LARGE SCALE GENOMIC DNA]</scope>
    <source>
        <strain evidence="1 2">3A-2</strain>
    </source>
</reference>
<gene>
    <name evidence="1" type="ORF">OBBRIDRAFT_697915</name>
</gene>
<dbReference type="Proteomes" id="UP000250043">
    <property type="component" value="Unassembled WGS sequence"/>
</dbReference>
<evidence type="ECO:0000313" key="1">
    <source>
        <dbReference type="EMBL" id="OCH83562.1"/>
    </source>
</evidence>
<proteinExistence type="predicted"/>
<name>A0A8E2DED3_9APHY</name>
<evidence type="ECO:0000313" key="2">
    <source>
        <dbReference type="Proteomes" id="UP000250043"/>
    </source>
</evidence>
<dbReference type="OrthoDB" id="2104739at2759"/>